<organism evidence="1 2">
    <name type="scientific">Pisum sativum</name>
    <name type="common">Garden pea</name>
    <name type="synonym">Lathyrus oleraceus</name>
    <dbReference type="NCBI Taxonomy" id="3888"/>
    <lineage>
        <taxon>Eukaryota</taxon>
        <taxon>Viridiplantae</taxon>
        <taxon>Streptophyta</taxon>
        <taxon>Embryophyta</taxon>
        <taxon>Tracheophyta</taxon>
        <taxon>Spermatophyta</taxon>
        <taxon>Magnoliopsida</taxon>
        <taxon>eudicotyledons</taxon>
        <taxon>Gunneridae</taxon>
        <taxon>Pentapetalae</taxon>
        <taxon>rosids</taxon>
        <taxon>fabids</taxon>
        <taxon>Fabales</taxon>
        <taxon>Fabaceae</taxon>
        <taxon>Papilionoideae</taxon>
        <taxon>50 kb inversion clade</taxon>
        <taxon>NPAAA clade</taxon>
        <taxon>Hologalegina</taxon>
        <taxon>IRL clade</taxon>
        <taxon>Fabeae</taxon>
        <taxon>Lathyrus</taxon>
    </lineage>
</organism>
<dbReference type="AlphaFoldDB" id="A0A9D4VJG1"/>
<dbReference type="Proteomes" id="UP001058974">
    <property type="component" value="Chromosome 7"/>
</dbReference>
<dbReference type="EMBL" id="JAMSHJ010000007">
    <property type="protein sequence ID" value="KAI5383785.1"/>
    <property type="molecule type" value="Genomic_DNA"/>
</dbReference>
<comment type="caution">
    <text evidence="1">The sequence shown here is derived from an EMBL/GenBank/DDBJ whole genome shotgun (WGS) entry which is preliminary data.</text>
</comment>
<accession>A0A9D4VJG1</accession>
<protein>
    <submittedName>
        <fullName evidence="1">Uncharacterized protein</fullName>
    </submittedName>
</protein>
<gene>
    <name evidence="1" type="ORF">KIW84_070950</name>
</gene>
<evidence type="ECO:0000313" key="1">
    <source>
        <dbReference type="EMBL" id="KAI5383785.1"/>
    </source>
</evidence>
<evidence type="ECO:0000313" key="2">
    <source>
        <dbReference type="Proteomes" id="UP001058974"/>
    </source>
</evidence>
<dbReference type="Gramene" id="Psat07G0095000-T1">
    <property type="protein sequence ID" value="KAI5383785.1"/>
    <property type="gene ID" value="KIW84_070950"/>
</dbReference>
<proteinExistence type="predicted"/>
<sequence>MPRHPFEVGLKSIGTLNPSTREMSKKSKFMYWFKAYSARVFGGVPYAWQFRTPPQSPVWQWPLPELSKLHPVRAQTRAFWVPAAAVMVHDSPVFRGLPPPGAAAAHTL</sequence>
<name>A0A9D4VJG1_PEA</name>
<reference evidence="1 2" key="1">
    <citation type="journal article" date="2022" name="Nat. Genet.">
        <title>Improved pea reference genome and pan-genome highlight genomic features and evolutionary characteristics.</title>
        <authorList>
            <person name="Yang T."/>
            <person name="Liu R."/>
            <person name="Luo Y."/>
            <person name="Hu S."/>
            <person name="Wang D."/>
            <person name="Wang C."/>
            <person name="Pandey M.K."/>
            <person name="Ge S."/>
            <person name="Xu Q."/>
            <person name="Li N."/>
            <person name="Li G."/>
            <person name="Huang Y."/>
            <person name="Saxena R.K."/>
            <person name="Ji Y."/>
            <person name="Li M."/>
            <person name="Yan X."/>
            <person name="He Y."/>
            <person name="Liu Y."/>
            <person name="Wang X."/>
            <person name="Xiang C."/>
            <person name="Varshney R.K."/>
            <person name="Ding H."/>
            <person name="Gao S."/>
            <person name="Zong X."/>
        </authorList>
    </citation>
    <scope>NUCLEOTIDE SEQUENCE [LARGE SCALE GENOMIC DNA]</scope>
    <source>
        <strain evidence="1 2">cv. Zhongwan 6</strain>
    </source>
</reference>
<keyword evidence="2" id="KW-1185">Reference proteome</keyword>